<organism evidence="2 3">
    <name type="scientific">Leptidea sinapis</name>
    <dbReference type="NCBI Taxonomy" id="189913"/>
    <lineage>
        <taxon>Eukaryota</taxon>
        <taxon>Metazoa</taxon>
        <taxon>Ecdysozoa</taxon>
        <taxon>Arthropoda</taxon>
        <taxon>Hexapoda</taxon>
        <taxon>Insecta</taxon>
        <taxon>Pterygota</taxon>
        <taxon>Neoptera</taxon>
        <taxon>Endopterygota</taxon>
        <taxon>Lepidoptera</taxon>
        <taxon>Glossata</taxon>
        <taxon>Ditrysia</taxon>
        <taxon>Papilionoidea</taxon>
        <taxon>Pieridae</taxon>
        <taxon>Dismorphiinae</taxon>
        <taxon>Leptidea</taxon>
    </lineage>
</organism>
<feature type="chain" id="PRO_5022926591" evidence="1">
    <location>
        <begin position="21"/>
        <end position="73"/>
    </location>
</feature>
<dbReference type="EMBL" id="FZQP02001215">
    <property type="protein sequence ID" value="VVC92068.1"/>
    <property type="molecule type" value="Genomic_DNA"/>
</dbReference>
<accession>A0A5E4Q2Z2</accession>
<sequence>MDVKRLIFVTILALVLVTEGQTGVVFNFHDKLRMATATTTEDSVKTGQIIRVPDLDCPDGYRRDHLGNCRQRL</sequence>
<dbReference type="Proteomes" id="UP000324832">
    <property type="component" value="Unassembled WGS sequence"/>
</dbReference>
<dbReference type="AlphaFoldDB" id="A0A5E4Q2Z2"/>
<name>A0A5E4Q2Z2_9NEOP</name>
<evidence type="ECO:0000256" key="1">
    <source>
        <dbReference type="SAM" id="SignalP"/>
    </source>
</evidence>
<evidence type="ECO:0000313" key="3">
    <source>
        <dbReference type="Proteomes" id="UP000324832"/>
    </source>
</evidence>
<gene>
    <name evidence="2" type="ORF">LSINAPIS_LOCUS4588</name>
</gene>
<protein>
    <submittedName>
        <fullName evidence="2">Uncharacterized protein</fullName>
    </submittedName>
</protein>
<evidence type="ECO:0000313" key="2">
    <source>
        <dbReference type="EMBL" id="VVC92068.1"/>
    </source>
</evidence>
<keyword evidence="3" id="KW-1185">Reference proteome</keyword>
<keyword evidence="1" id="KW-0732">Signal</keyword>
<feature type="signal peptide" evidence="1">
    <location>
        <begin position="1"/>
        <end position="20"/>
    </location>
</feature>
<reference evidence="2 3" key="1">
    <citation type="submission" date="2017-07" db="EMBL/GenBank/DDBJ databases">
        <authorList>
            <person name="Talla V."/>
            <person name="Backstrom N."/>
        </authorList>
    </citation>
    <scope>NUCLEOTIDE SEQUENCE [LARGE SCALE GENOMIC DNA]</scope>
</reference>
<proteinExistence type="predicted"/>